<dbReference type="GO" id="GO:0000978">
    <property type="term" value="F:RNA polymerase II cis-regulatory region sequence-specific DNA binding"/>
    <property type="evidence" value="ECO:0007669"/>
    <property type="project" value="TreeGrafter"/>
</dbReference>
<dbReference type="AlphaFoldDB" id="K3WIN3"/>
<dbReference type="PROSITE" id="PS50090">
    <property type="entry name" value="MYB_LIKE"/>
    <property type="match status" value="3"/>
</dbReference>
<protein>
    <recommendedName>
        <fullName evidence="10">Myb-like DNA-binding protein</fullName>
    </recommendedName>
</protein>
<organism evidence="8 9">
    <name type="scientific">Globisporangium ultimum (strain ATCC 200006 / CBS 805.95 / DAOM BR144)</name>
    <name type="common">Pythium ultimum</name>
    <dbReference type="NCBI Taxonomy" id="431595"/>
    <lineage>
        <taxon>Eukaryota</taxon>
        <taxon>Sar</taxon>
        <taxon>Stramenopiles</taxon>
        <taxon>Oomycota</taxon>
        <taxon>Peronosporomycetes</taxon>
        <taxon>Pythiales</taxon>
        <taxon>Pythiaceae</taxon>
        <taxon>Globisporangium</taxon>
    </lineage>
</organism>
<reference evidence="8" key="3">
    <citation type="submission" date="2015-02" db="UniProtKB">
        <authorList>
            <consortium name="EnsemblProtists"/>
        </authorList>
    </citation>
    <scope>IDENTIFICATION</scope>
    <source>
        <strain evidence="8">DAOM BR144</strain>
    </source>
</reference>
<dbReference type="SUPFAM" id="SSF46689">
    <property type="entry name" value="Homeodomain-like"/>
    <property type="match status" value="2"/>
</dbReference>
<dbReference type="GO" id="GO:0042796">
    <property type="term" value="P:snRNA transcription by RNA polymerase III"/>
    <property type="evidence" value="ECO:0007669"/>
    <property type="project" value="TreeGrafter"/>
</dbReference>
<accession>K3WIN3</accession>
<evidence type="ECO:0000256" key="3">
    <source>
        <dbReference type="ARBA" id="ARBA00023163"/>
    </source>
</evidence>
<dbReference type="EMBL" id="GL376564">
    <property type="status" value="NOT_ANNOTATED_CDS"/>
    <property type="molecule type" value="Genomic_DNA"/>
</dbReference>
<reference evidence="9" key="2">
    <citation type="submission" date="2010-04" db="EMBL/GenBank/DDBJ databases">
        <authorList>
            <person name="Buell R."/>
            <person name="Hamilton J."/>
            <person name="Hostetler J."/>
        </authorList>
    </citation>
    <scope>NUCLEOTIDE SEQUENCE [LARGE SCALE GENOMIC DNA]</scope>
    <source>
        <strain evidence="9">DAOM:BR144</strain>
    </source>
</reference>
<dbReference type="STRING" id="431595.K3WIN3"/>
<keyword evidence="1" id="KW-0805">Transcription regulation</keyword>
<dbReference type="EnsemblProtists" id="PYU1_T004825">
    <property type="protein sequence ID" value="PYU1_T004825"/>
    <property type="gene ID" value="PYU1_G004814"/>
</dbReference>
<feature type="domain" description="HTH myb-type" evidence="7">
    <location>
        <begin position="142"/>
        <end position="196"/>
    </location>
</feature>
<feature type="domain" description="Myb-like" evidence="6">
    <location>
        <begin position="46"/>
        <end position="90"/>
    </location>
</feature>
<dbReference type="Gene3D" id="1.10.10.60">
    <property type="entry name" value="Homeodomain-like"/>
    <property type="match status" value="3"/>
</dbReference>
<keyword evidence="3" id="KW-0804">Transcription</keyword>
<evidence type="ECO:0000256" key="1">
    <source>
        <dbReference type="ARBA" id="ARBA00023015"/>
    </source>
</evidence>
<dbReference type="SMART" id="SM00717">
    <property type="entry name" value="SANT"/>
    <property type="match status" value="3"/>
</dbReference>
<dbReference type="InterPro" id="IPR051575">
    <property type="entry name" value="Myb-like_DNA-bd"/>
</dbReference>
<sequence length="528" mass="57951">MVVDNSVKRGRDGFGYENNDVAAYEKPRDAQRVRAEADKAGTFSKRWTPEQDEALRQAVNDLGQRNWMAVAERVPGRDNAQCLQRWNKVLKPGLVKGPWSVDEDNLLMETMLKGYDSWRQVAAHIPGRTAKQCRERWRNRLDPNINKAPFTDEEDNIIQQAYEKLGNRWTQIAELLPGRTEDSVKLRWKTLNPNQRTYTKLGRPRLLPTDQIENAELGLTAASYLLNEPKSLGSPAVVPTPPSSTESNQRVEVKPEVASVAVNGLPEPIIDPLREESEEEMSSEDLHIFNAFLRGQSSGSMKLDGSFRNLLSDLNYDSSRNSGTFAAASSGSLQRTSSVSWAQLEGSVEGGKQQHPQALRKKLVSMMSLGSARSLSLRSLTEVDPDDRFLDDALNRQLSGMSLLGDDAGDGAADATSDNQAESATNSATLGSKMDSFEDAQLIADVMLNPVDMTKPPSFSEQLNGAGYGSTQASASAEVDQALLNEFLYPGDEGALAANPNSTTVSVQDFYNGDVSLDLLSSADRFEI</sequence>
<evidence type="ECO:0000256" key="2">
    <source>
        <dbReference type="ARBA" id="ARBA00023125"/>
    </source>
</evidence>
<dbReference type="GO" id="GO:0042795">
    <property type="term" value="P:snRNA transcription by RNA polymerase II"/>
    <property type="evidence" value="ECO:0007669"/>
    <property type="project" value="TreeGrafter"/>
</dbReference>
<evidence type="ECO:0000259" key="7">
    <source>
        <dbReference type="PROSITE" id="PS51294"/>
    </source>
</evidence>
<dbReference type="CDD" id="cd00167">
    <property type="entry name" value="SANT"/>
    <property type="match status" value="3"/>
</dbReference>
<dbReference type="PANTHER" id="PTHR46621:SF1">
    <property type="entry name" value="SNRNA-ACTIVATING PROTEIN COMPLEX SUBUNIT 4"/>
    <property type="match status" value="1"/>
</dbReference>
<dbReference type="InParanoid" id="K3WIN3"/>
<dbReference type="eggNOG" id="KOG0048">
    <property type="taxonomic scope" value="Eukaryota"/>
</dbReference>
<dbReference type="Pfam" id="PF00249">
    <property type="entry name" value="Myb_DNA-binding"/>
    <property type="match status" value="1"/>
</dbReference>
<dbReference type="InterPro" id="IPR009057">
    <property type="entry name" value="Homeodomain-like_sf"/>
</dbReference>
<name>K3WIN3_GLOUD</name>
<dbReference type="Proteomes" id="UP000019132">
    <property type="component" value="Unassembled WGS sequence"/>
</dbReference>
<feature type="domain" description="Myb-like" evidence="6">
    <location>
        <begin position="91"/>
        <end position="141"/>
    </location>
</feature>
<evidence type="ECO:0000313" key="9">
    <source>
        <dbReference type="Proteomes" id="UP000019132"/>
    </source>
</evidence>
<evidence type="ECO:0000259" key="6">
    <source>
        <dbReference type="PROSITE" id="PS50090"/>
    </source>
</evidence>
<evidence type="ECO:0000256" key="4">
    <source>
        <dbReference type="ARBA" id="ARBA00023242"/>
    </source>
</evidence>
<feature type="domain" description="Myb-like" evidence="6">
    <location>
        <begin position="142"/>
        <end position="192"/>
    </location>
</feature>
<dbReference type="PANTHER" id="PTHR46621">
    <property type="entry name" value="SNRNA-ACTIVATING PROTEIN COMPLEX SUBUNIT 4"/>
    <property type="match status" value="1"/>
</dbReference>
<reference evidence="9" key="1">
    <citation type="journal article" date="2010" name="Genome Biol.">
        <title>Genome sequence of the necrotrophic plant pathogen Pythium ultimum reveals original pathogenicity mechanisms and effector repertoire.</title>
        <authorList>
            <person name="Levesque C.A."/>
            <person name="Brouwer H."/>
            <person name="Cano L."/>
            <person name="Hamilton J.P."/>
            <person name="Holt C."/>
            <person name="Huitema E."/>
            <person name="Raffaele S."/>
            <person name="Robideau G.P."/>
            <person name="Thines M."/>
            <person name="Win J."/>
            <person name="Zerillo M.M."/>
            <person name="Beakes G.W."/>
            <person name="Boore J.L."/>
            <person name="Busam D."/>
            <person name="Dumas B."/>
            <person name="Ferriera S."/>
            <person name="Fuerstenberg S.I."/>
            <person name="Gachon C.M."/>
            <person name="Gaulin E."/>
            <person name="Govers F."/>
            <person name="Grenville-Briggs L."/>
            <person name="Horner N."/>
            <person name="Hostetler J."/>
            <person name="Jiang R.H."/>
            <person name="Johnson J."/>
            <person name="Krajaejun T."/>
            <person name="Lin H."/>
            <person name="Meijer H.J."/>
            <person name="Moore B."/>
            <person name="Morris P."/>
            <person name="Phuntmart V."/>
            <person name="Puiu D."/>
            <person name="Shetty J."/>
            <person name="Stajich J.E."/>
            <person name="Tripathy S."/>
            <person name="Wawra S."/>
            <person name="van West P."/>
            <person name="Whitty B.R."/>
            <person name="Coutinho P.M."/>
            <person name="Henrissat B."/>
            <person name="Martin F."/>
            <person name="Thomas P.D."/>
            <person name="Tyler B.M."/>
            <person name="De Vries R.P."/>
            <person name="Kamoun S."/>
            <person name="Yandell M."/>
            <person name="Tisserat N."/>
            <person name="Buell C.R."/>
        </authorList>
    </citation>
    <scope>NUCLEOTIDE SEQUENCE</scope>
    <source>
        <strain evidence="9">DAOM:BR144</strain>
    </source>
</reference>
<feature type="region of interest" description="Disordered" evidence="5">
    <location>
        <begin position="409"/>
        <end position="431"/>
    </location>
</feature>
<dbReference type="GO" id="GO:0001006">
    <property type="term" value="F:RNA polymerase III type 3 promoter sequence-specific DNA binding"/>
    <property type="evidence" value="ECO:0007669"/>
    <property type="project" value="TreeGrafter"/>
</dbReference>
<keyword evidence="4" id="KW-0539">Nucleus</keyword>
<feature type="domain" description="HTH myb-type" evidence="7">
    <location>
        <begin position="95"/>
        <end position="141"/>
    </location>
</feature>
<keyword evidence="9" id="KW-1185">Reference proteome</keyword>
<dbReference type="GO" id="GO:0019185">
    <property type="term" value="C:snRNA-activating protein complex"/>
    <property type="evidence" value="ECO:0007669"/>
    <property type="project" value="TreeGrafter"/>
</dbReference>
<dbReference type="InterPro" id="IPR001005">
    <property type="entry name" value="SANT/Myb"/>
</dbReference>
<proteinExistence type="predicted"/>
<evidence type="ECO:0000256" key="5">
    <source>
        <dbReference type="SAM" id="MobiDB-lite"/>
    </source>
</evidence>
<dbReference type="Pfam" id="PF13921">
    <property type="entry name" value="Myb_DNA-bind_6"/>
    <property type="match status" value="1"/>
</dbReference>
<evidence type="ECO:0008006" key="10">
    <source>
        <dbReference type="Google" id="ProtNLM"/>
    </source>
</evidence>
<evidence type="ECO:0000313" key="8">
    <source>
        <dbReference type="EnsemblProtists" id="PYU1_T004825"/>
    </source>
</evidence>
<feature type="domain" description="HTH myb-type" evidence="7">
    <location>
        <begin position="46"/>
        <end position="94"/>
    </location>
</feature>
<dbReference type="HOGENOM" id="CLU_611760_0_0_1"/>
<keyword evidence="2" id="KW-0238">DNA-binding</keyword>
<dbReference type="PROSITE" id="PS51294">
    <property type="entry name" value="HTH_MYB"/>
    <property type="match status" value="3"/>
</dbReference>
<dbReference type="VEuPathDB" id="FungiDB:PYU1_G004814"/>
<dbReference type="InterPro" id="IPR017930">
    <property type="entry name" value="Myb_dom"/>
</dbReference>
<feature type="compositionally biased region" description="Polar residues" evidence="5">
    <location>
        <begin position="416"/>
        <end position="430"/>
    </location>
</feature>